<sequence length="84" mass="9362">MFLPVTMCWPLEQVDILDGPFLSVRYVCHVLELGLFLVLALIILSLPFSSISFKAALLLSTIQPSIFLFEKDVLMSLCLLNCTG</sequence>
<reference evidence="3" key="2">
    <citation type="journal article" date="2017" name="Nat. Plants">
        <title>The Aegilops tauschii genome reveals multiple impacts of transposons.</title>
        <authorList>
            <person name="Zhao G."/>
            <person name="Zou C."/>
            <person name="Li K."/>
            <person name="Wang K."/>
            <person name="Li T."/>
            <person name="Gao L."/>
            <person name="Zhang X."/>
            <person name="Wang H."/>
            <person name="Yang Z."/>
            <person name="Liu X."/>
            <person name="Jiang W."/>
            <person name="Mao L."/>
            <person name="Kong X."/>
            <person name="Jiao Y."/>
            <person name="Jia J."/>
        </authorList>
    </citation>
    <scope>NUCLEOTIDE SEQUENCE [LARGE SCALE GENOMIC DNA]</scope>
    <source>
        <strain evidence="3">cv. AL8/78</strain>
    </source>
</reference>
<keyword evidence="3" id="KW-1185">Reference proteome</keyword>
<evidence type="ECO:0000256" key="1">
    <source>
        <dbReference type="SAM" id="Phobius"/>
    </source>
</evidence>
<name>A0A453SR72_AEGTS</name>
<protein>
    <submittedName>
        <fullName evidence="2">Uncharacterized protein</fullName>
    </submittedName>
</protein>
<reference evidence="2" key="5">
    <citation type="journal article" date="2021" name="G3 (Bethesda)">
        <title>Aegilops tauschii genome assembly Aet v5.0 features greater sequence contiguity and improved annotation.</title>
        <authorList>
            <person name="Wang L."/>
            <person name="Zhu T."/>
            <person name="Rodriguez J.C."/>
            <person name="Deal K.R."/>
            <person name="Dubcovsky J."/>
            <person name="McGuire P.E."/>
            <person name="Lux T."/>
            <person name="Spannagl M."/>
            <person name="Mayer K.F.X."/>
            <person name="Baldrich P."/>
            <person name="Meyers B.C."/>
            <person name="Huo N."/>
            <person name="Gu Y.Q."/>
            <person name="Zhou H."/>
            <person name="Devos K.M."/>
            <person name="Bennetzen J.L."/>
            <person name="Unver T."/>
            <person name="Budak H."/>
            <person name="Gulick P.J."/>
            <person name="Galiba G."/>
            <person name="Kalapos B."/>
            <person name="Nelson D.R."/>
            <person name="Li P."/>
            <person name="You F.M."/>
            <person name="Luo M.C."/>
            <person name="Dvorak J."/>
        </authorList>
    </citation>
    <scope>NUCLEOTIDE SEQUENCE [LARGE SCALE GENOMIC DNA]</scope>
    <source>
        <strain evidence="2">cv. AL8/78</strain>
    </source>
</reference>
<keyword evidence="1" id="KW-1133">Transmembrane helix</keyword>
<reference evidence="2" key="3">
    <citation type="journal article" date="2017" name="Nature">
        <title>Genome sequence of the progenitor of the wheat D genome Aegilops tauschii.</title>
        <authorList>
            <person name="Luo M.C."/>
            <person name="Gu Y.Q."/>
            <person name="Puiu D."/>
            <person name="Wang H."/>
            <person name="Twardziok S.O."/>
            <person name="Deal K.R."/>
            <person name="Huo N."/>
            <person name="Zhu T."/>
            <person name="Wang L."/>
            <person name="Wang Y."/>
            <person name="McGuire P.E."/>
            <person name="Liu S."/>
            <person name="Long H."/>
            <person name="Ramasamy R.K."/>
            <person name="Rodriguez J.C."/>
            <person name="Van S.L."/>
            <person name="Yuan L."/>
            <person name="Wang Z."/>
            <person name="Xia Z."/>
            <person name="Xiao L."/>
            <person name="Anderson O.D."/>
            <person name="Ouyang S."/>
            <person name="Liang Y."/>
            <person name="Zimin A.V."/>
            <person name="Pertea G."/>
            <person name="Qi P."/>
            <person name="Bennetzen J.L."/>
            <person name="Dai X."/>
            <person name="Dawson M.W."/>
            <person name="Muller H.G."/>
            <person name="Kugler K."/>
            <person name="Rivarola-Duarte L."/>
            <person name="Spannagl M."/>
            <person name="Mayer K.F.X."/>
            <person name="Lu F.H."/>
            <person name="Bevan M.W."/>
            <person name="Leroy P."/>
            <person name="Li P."/>
            <person name="You F.M."/>
            <person name="Sun Q."/>
            <person name="Liu Z."/>
            <person name="Lyons E."/>
            <person name="Wicker T."/>
            <person name="Salzberg S.L."/>
            <person name="Devos K.M."/>
            <person name="Dvorak J."/>
        </authorList>
    </citation>
    <scope>NUCLEOTIDE SEQUENCE [LARGE SCALE GENOMIC DNA]</scope>
    <source>
        <strain evidence="2">cv. AL8/78</strain>
    </source>
</reference>
<reference evidence="3" key="1">
    <citation type="journal article" date="2014" name="Science">
        <title>Ancient hybridizations among the ancestral genomes of bread wheat.</title>
        <authorList>
            <consortium name="International Wheat Genome Sequencing Consortium,"/>
            <person name="Marcussen T."/>
            <person name="Sandve S.R."/>
            <person name="Heier L."/>
            <person name="Spannagl M."/>
            <person name="Pfeifer M."/>
            <person name="Jakobsen K.S."/>
            <person name="Wulff B.B."/>
            <person name="Steuernagel B."/>
            <person name="Mayer K.F."/>
            <person name="Olsen O.A."/>
        </authorList>
    </citation>
    <scope>NUCLEOTIDE SEQUENCE [LARGE SCALE GENOMIC DNA]</scope>
    <source>
        <strain evidence="3">cv. AL8/78</strain>
    </source>
</reference>
<reference evidence="2" key="4">
    <citation type="submission" date="2019-03" db="UniProtKB">
        <authorList>
            <consortium name="EnsemblPlants"/>
        </authorList>
    </citation>
    <scope>IDENTIFICATION</scope>
</reference>
<keyword evidence="1" id="KW-0812">Transmembrane</keyword>
<dbReference type="AlphaFoldDB" id="A0A453SR72"/>
<accession>A0A453SR72</accession>
<dbReference type="EnsemblPlants" id="AET7Gv21036000.3">
    <property type="protein sequence ID" value="AET7Gv21036000.3"/>
    <property type="gene ID" value="AET7Gv21036000"/>
</dbReference>
<keyword evidence="1" id="KW-0472">Membrane</keyword>
<proteinExistence type="predicted"/>
<evidence type="ECO:0000313" key="3">
    <source>
        <dbReference type="Proteomes" id="UP000015105"/>
    </source>
</evidence>
<organism evidence="2 3">
    <name type="scientific">Aegilops tauschii subsp. strangulata</name>
    <name type="common">Goatgrass</name>
    <dbReference type="NCBI Taxonomy" id="200361"/>
    <lineage>
        <taxon>Eukaryota</taxon>
        <taxon>Viridiplantae</taxon>
        <taxon>Streptophyta</taxon>
        <taxon>Embryophyta</taxon>
        <taxon>Tracheophyta</taxon>
        <taxon>Spermatophyta</taxon>
        <taxon>Magnoliopsida</taxon>
        <taxon>Liliopsida</taxon>
        <taxon>Poales</taxon>
        <taxon>Poaceae</taxon>
        <taxon>BOP clade</taxon>
        <taxon>Pooideae</taxon>
        <taxon>Triticodae</taxon>
        <taxon>Triticeae</taxon>
        <taxon>Triticinae</taxon>
        <taxon>Aegilops</taxon>
    </lineage>
</organism>
<feature type="transmembrane region" description="Helical" evidence="1">
    <location>
        <begin position="24"/>
        <end position="44"/>
    </location>
</feature>
<dbReference type="Gramene" id="AET7Gv21036000.3">
    <property type="protein sequence ID" value="AET7Gv21036000.3"/>
    <property type="gene ID" value="AET7Gv21036000"/>
</dbReference>
<dbReference type="Proteomes" id="UP000015105">
    <property type="component" value="Chromosome 7D"/>
</dbReference>
<evidence type="ECO:0000313" key="2">
    <source>
        <dbReference type="EnsemblPlants" id="AET7Gv21036000.3"/>
    </source>
</evidence>